<dbReference type="Gene3D" id="3.40.190.10">
    <property type="entry name" value="Periplasmic binding protein-like II"/>
    <property type="match status" value="2"/>
</dbReference>
<proteinExistence type="predicted"/>
<keyword evidence="1" id="KW-0732">Signal</keyword>
<dbReference type="InterPro" id="IPR001638">
    <property type="entry name" value="Solute-binding_3/MltF_N"/>
</dbReference>
<dbReference type="CDD" id="cd01002">
    <property type="entry name" value="PBP2_Ehub_like"/>
    <property type="match status" value="1"/>
</dbReference>
<organism evidence="3 4">
    <name type="scientific">Candidatus Manganitrophus noduliformans</name>
    <dbReference type="NCBI Taxonomy" id="2606439"/>
    <lineage>
        <taxon>Bacteria</taxon>
        <taxon>Pseudomonadati</taxon>
        <taxon>Nitrospirota</taxon>
        <taxon>Nitrospiria</taxon>
        <taxon>Candidatus Troglogloeales</taxon>
        <taxon>Candidatus Manganitrophaceae</taxon>
        <taxon>Candidatus Manganitrophus</taxon>
    </lineage>
</organism>
<accession>A0A7X6DL94</accession>
<sequence length="295" mass="31161">MKIVGRSAAGWMVLVGLLLATGCDRGRQESASFSTTLERVRSQGKIRLGYANEAPYAYYDTAAGKLTGEAPEIARAVLGEMGVTEVEGVLTEFGALIPGLKAGRFDIIAAGMYITPARCREIAFSNPTYGLGEAFLVKAGNPLGLHSYEEAAAHPTARLGVVAGAVERRYAQATGVPESRIAVLPDAPSAVAAVQAGRVDAYAGTSLTIQNLLSKARDPGIERAEPFRDPIIDGKTVIGYGAFGLRKEDTALLNEFNAHLERFIGSPRHLAVVAPFGFTEADLPGEITAEALCRP</sequence>
<dbReference type="GO" id="GO:0033294">
    <property type="term" value="F:ectoine binding"/>
    <property type="evidence" value="ECO:0007669"/>
    <property type="project" value="InterPro"/>
</dbReference>
<dbReference type="PANTHER" id="PTHR35936">
    <property type="entry name" value="MEMBRANE-BOUND LYTIC MUREIN TRANSGLYCOSYLASE F"/>
    <property type="match status" value="1"/>
</dbReference>
<evidence type="ECO:0000313" key="4">
    <source>
        <dbReference type="Proteomes" id="UP000534783"/>
    </source>
</evidence>
<keyword evidence="4" id="KW-1185">Reference proteome</keyword>
<dbReference type="AlphaFoldDB" id="A0A7X6DL94"/>
<comment type="caution">
    <text evidence="3">The sequence shown here is derived from an EMBL/GenBank/DDBJ whole genome shotgun (WGS) entry which is preliminary data.</text>
</comment>
<gene>
    <name evidence="3" type="primary">ehuB</name>
    <name evidence="3" type="ORF">MNODULE_00625</name>
</gene>
<dbReference type="SUPFAM" id="SSF53850">
    <property type="entry name" value="Periplasmic binding protein-like II"/>
    <property type="match status" value="1"/>
</dbReference>
<evidence type="ECO:0000256" key="1">
    <source>
        <dbReference type="ARBA" id="ARBA00022729"/>
    </source>
</evidence>
<dbReference type="SMART" id="SM00062">
    <property type="entry name" value="PBPb"/>
    <property type="match status" value="1"/>
</dbReference>
<dbReference type="Pfam" id="PF00497">
    <property type="entry name" value="SBP_bac_3"/>
    <property type="match status" value="1"/>
</dbReference>
<reference evidence="3 4" key="1">
    <citation type="journal article" date="2020" name="Nature">
        <title>Bacterial chemolithoautotrophy via manganese oxidation.</title>
        <authorList>
            <person name="Yu H."/>
            <person name="Leadbetter J.R."/>
        </authorList>
    </citation>
    <scope>NUCLEOTIDE SEQUENCE [LARGE SCALE GENOMIC DNA]</scope>
    <source>
        <strain evidence="3 4">Mn-1</strain>
    </source>
</reference>
<dbReference type="GO" id="GO:0051470">
    <property type="term" value="P:ectoine transmembrane transport"/>
    <property type="evidence" value="ECO:0007669"/>
    <property type="project" value="InterPro"/>
</dbReference>
<dbReference type="Proteomes" id="UP000534783">
    <property type="component" value="Unassembled WGS sequence"/>
</dbReference>
<dbReference type="InterPro" id="IPR014337">
    <property type="entry name" value="Ectoine_EhuB"/>
</dbReference>
<dbReference type="RefSeq" id="WP_168057572.1">
    <property type="nucleotide sequence ID" value="NZ_VTOW01000001.1"/>
</dbReference>
<protein>
    <submittedName>
        <fullName evidence="3">Ectoine/hydroxyectoine ABC transporter substrate-binding protein EhuB</fullName>
    </submittedName>
</protein>
<dbReference type="EMBL" id="VTOW01000001">
    <property type="protein sequence ID" value="NKE69257.1"/>
    <property type="molecule type" value="Genomic_DNA"/>
</dbReference>
<dbReference type="PROSITE" id="PS51257">
    <property type="entry name" value="PROKAR_LIPOPROTEIN"/>
    <property type="match status" value="1"/>
</dbReference>
<name>A0A7X6DL94_9BACT</name>
<evidence type="ECO:0000259" key="2">
    <source>
        <dbReference type="SMART" id="SM00062"/>
    </source>
</evidence>
<evidence type="ECO:0000313" key="3">
    <source>
        <dbReference type="EMBL" id="NKE69257.1"/>
    </source>
</evidence>
<dbReference type="NCBIfam" id="TIGR02995">
    <property type="entry name" value="ectoine_ehuB"/>
    <property type="match status" value="1"/>
</dbReference>
<feature type="domain" description="Solute-binding protein family 3/N-terminal" evidence="2">
    <location>
        <begin position="45"/>
        <end position="273"/>
    </location>
</feature>
<dbReference type="PANTHER" id="PTHR35936:SF17">
    <property type="entry name" value="ARGININE-BINDING EXTRACELLULAR PROTEIN ARTP"/>
    <property type="match status" value="1"/>
</dbReference>